<sequence length="47" mass="5515">TSNQEINNTKNTSNQYNNILVQKLSNHNNKDLAETDDYLKYNNDKKN</sequence>
<gene>
    <name evidence="1" type="ORF">RPERSI_LOCUS20287</name>
</gene>
<protein>
    <submittedName>
        <fullName evidence="1">22171_t:CDS:1</fullName>
    </submittedName>
</protein>
<name>A0ACA9RKW6_9GLOM</name>
<accession>A0ACA9RKW6</accession>
<feature type="non-terminal residue" evidence="1">
    <location>
        <position position="1"/>
    </location>
</feature>
<reference evidence="1" key="1">
    <citation type="submission" date="2021-06" db="EMBL/GenBank/DDBJ databases">
        <authorList>
            <person name="Kallberg Y."/>
            <person name="Tangrot J."/>
            <person name="Rosling A."/>
        </authorList>
    </citation>
    <scope>NUCLEOTIDE SEQUENCE</scope>
    <source>
        <strain evidence="1">MA461A</strain>
    </source>
</reference>
<dbReference type="Proteomes" id="UP000789920">
    <property type="component" value="Unassembled WGS sequence"/>
</dbReference>
<comment type="caution">
    <text evidence="1">The sequence shown here is derived from an EMBL/GenBank/DDBJ whole genome shotgun (WGS) entry which is preliminary data.</text>
</comment>
<organism evidence="1 2">
    <name type="scientific">Racocetra persica</name>
    <dbReference type="NCBI Taxonomy" id="160502"/>
    <lineage>
        <taxon>Eukaryota</taxon>
        <taxon>Fungi</taxon>
        <taxon>Fungi incertae sedis</taxon>
        <taxon>Mucoromycota</taxon>
        <taxon>Glomeromycotina</taxon>
        <taxon>Glomeromycetes</taxon>
        <taxon>Diversisporales</taxon>
        <taxon>Gigasporaceae</taxon>
        <taxon>Racocetra</taxon>
    </lineage>
</organism>
<proteinExistence type="predicted"/>
<keyword evidence="2" id="KW-1185">Reference proteome</keyword>
<dbReference type="EMBL" id="CAJVQC010056993">
    <property type="protein sequence ID" value="CAG8797106.1"/>
    <property type="molecule type" value="Genomic_DNA"/>
</dbReference>
<evidence type="ECO:0000313" key="2">
    <source>
        <dbReference type="Proteomes" id="UP000789920"/>
    </source>
</evidence>
<evidence type="ECO:0000313" key="1">
    <source>
        <dbReference type="EMBL" id="CAG8797106.1"/>
    </source>
</evidence>